<comment type="similarity">
    <text evidence="2">Belongs to the AIR synthase family.</text>
</comment>
<dbReference type="InterPro" id="IPR004733">
    <property type="entry name" value="PurM_cligase"/>
</dbReference>
<dbReference type="Gene3D" id="3.30.1330.10">
    <property type="entry name" value="PurM-like, N-terminal domain"/>
    <property type="match status" value="1"/>
</dbReference>
<dbReference type="RefSeq" id="WP_182661623.1">
    <property type="nucleotide sequence ID" value="NZ_JACIVI010000001.1"/>
</dbReference>
<evidence type="ECO:0000313" key="15">
    <source>
        <dbReference type="Proteomes" id="UP000586093"/>
    </source>
</evidence>
<name>A0A839HND2_9BURK</name>
<evidence type="ECO:0000259" key="13">
    <source>
        <dbReference type="Pfam" id="PF02769"/>
    </source>
</evidence>
<keyword evidence="7" id="KW-0067">ATP-binding</keyword>
<evidence type="ECO:0000256" key="1">
    <source>
        <dbReference type="ARBA" id="ARBA00004686"/>
    </source>
</evidence>
<dbReference type="GO" id="GO:0004641">
    <property type="term" value="F:phosphoribosylformylglycinamidine cyclo-ligase activity"/>
    <property type="evidence" value="ECO:0007669"/>
    <property type="project" value="UniProtKB-EC"/>
</dbReference>
<evidence type="ECO:0000256" key="10">
    <source>
        <dbReference type="ARBA" id="ARBA00033093"/>
    </source>
</evidence>
<comment type="caution">
    <text evidence="14">The sequence shown here is derived from an EMBL/GenBank/DDBJ whole genome shotgun (WGS) entry which is preliminary data.</text>
</comment>
<dbReference type="EC" id="6.3.3.1" evidence="3"/>
<dbReference type="Proteomes" id="UP000586093">
    <property type="component" value="Unassembled WGS sequence"/>
</dbReference>
<evidence type="ECO:0000256" key="6">
    <source>
        <dbReference type="ARBA" id="ARBA00022741"/>
    </source>
</evidence>
<dbReference type="SUPFAM" id="SSF55326">
    <property type="entry name" value="PurM N-terminal domain-like"/>
    <property type="match status" value="1"/>
</dbReference>
<comment type="catalytic activity">
    <reaction evidence="11">
        <text>2-formamido-N(1)-(5-O-phospho-beta-D-ribosyl)acetamidine + ATP = 5-amino-1-(5-phospho-beta-D-ribosyl)imidazole + ADP + phosphate + H(+)</text>
        <dbReference type="Rhea" id="RHEA:23032"/>
        <dbReference type="ChEBI" id="CHEBI:15378"/>
        <dbReference type="ChEBI" id="CHEBI:30616"/>
        <dbReference type="ChEBI" id="CHEBI:43474"/>
        <dbReference type="ChEBI" id="CHEBI:137981"/>
        <dbReference type="ChEBI" id="CHEBI:147287"/>
        <dbReference type="ChEBI" id="CHEBI:456216"/>
        <dbReference type="EC" id="6.3.3.1"/>
    </reaction>
</comment>
<comment type="pathway">
    <text evidence="1">Purine metabolism; IMP biosynthesis via de novo pathway; 5-amino-1-(5-phospho-D-ribosyl)imidazole from N(2)-formyl-N(1)-(5-phospho-D-ribosyl)glycinamide: step 2/2.</text>
</comment>
<accession>A0A839HND2</accession>
<dbReference type="Gene3D" id="3.90.650.10">
    <property type="entry name" value="PurM-like C-terminal domain"/>
    <property type="match status" value="1"/>
</dbReference>
<feature type="domain" description="PurM-like C-terminal" evidence="13">
    <location>
        <begin position="193"/>
        <end position="357"/>
    </location>
</feature>
<evidence type="ECO:0000256" key="7">
    <source>
        <dbReference type="ARBA" id="ARBA00022840"/>
    </source>
</evidence>
<protein>
    <recommendedName>
        <fullName evidence="4">Phosphoribosylformylglycinamidine cyclo-ligase</fullName>
        <ecNumber evidence="3">6.3.3.1</ecNumber>
    </recommendedName>
    <alternativeName>
        <fullName evidence="9">AIR synthase</fullName>
    </alternativeName>
    <alternativeName>
        <fullName evidence="10">AIRS</fullName>
    </alternativeName>
    <alternativeName>
        <fullName evidence="8">Phosphoribosyl-aminoimidazole synthetase</fullName>
    </alternativeName>
</protein>
<evidence type="ECO:0000313" key="14">
    <source>
        <dbReference type="EMBL" id="MBB1161108.1"/>
    </source>
</evidence>
<keyword evidence="15" id="KW-1185">Reference proteome</keyword>
<dbReference type="InterPro" id="IPR010918">
    <property type="entry name" value="PurM-like_C_dom"/>
</dbReference>
<dbReference type="AlphaFoldDB" id="A0A839HND2"/>
<feature type="domain" description="PurM-like N-terminal" evidence="12">
    <location>
        <begin position="53"/>
        <end position="180"/>
    </location>
</feature>
<dbReference type="GO" id="GO:0004637">
    <property type="term" value="F:phosphoribosylamine-glycine ligase activity"/>
    <property type="evidence" value="ECO:0007669"/>
    <property type="project" value="TreeGrafter"/>
</dbReference>
<evidence type="ECO:0000256" key="11">
    <source>
        <dbReference type="ARBA" id="ARBA00049057"/>
    </source>
</evidence>
<dbReference type="Pfam" id="PF02769">
    <property type="entry name" value="AIRS_C"/>
    <property type="match status" value="1"/>
</dbReference>
<evidence type="ECO:0000256" key="4">
    <source>
        <dbReference type="ARBA" id="ARBA00020367"/>
    </source>
</evidence>
<evidence type="ECO:0000256" key="3">
    <source>
        <dbReference type="ARBA" id="ARBA00013047"/>
    </source>
</evidence>
<organism evidence="14 15">
    <name type="scientific">Aquariibacter albus</name>
    <dbReference type="NCBI Taxonomy" id="2759899"/>
    <lineage>
        <taxon>Bacteria</taxon>
        <taxon>Pseudomonadati</taxon>
        <taxon>Pseudomonadota</taxon>
        <taxon>Betaproteobacteria</taxon>
        <taxon>Burkholderiales</taxon>
        <taxon>Sphaerotilaceae</taxon>
        <taxon>Aquariibacter</taxon>
    </lineage>
</organism>
<dbReference type="GO" id="GO:0046084">
    <property type="term" value="P:adenine biosynthetic process"/>
    <property type="evidence" value="ECO:0007669"/>
    <property type="project" value="TreeGrafter"/>
</dbReference>
<keyword evidence="5 14" id="KW-0436">Ligase</keyword>
<keyword evidence="6" id="KW-0547">Nucleotide-binding</keyword>
<dbReference type="EMBL" id="JACIVI010000001">
    <property type="protein sequence ID" value="MBB1161108.1"/>
    <property type="molecule type" value="Genomic_DNA"/>
</dbReference>
<dbReference type="GO" id="GO:0006189">
    <property type="term" value="P:'de novo' IMP biosynthetic process"/>
    <property type="evidence" value="ECO:0007669"/>
    <property type="project" value="UniProtKB-UniPathway"/>
</dbReference>
<evidence type="ECO:0000256" key="2">
    <source>
        <dbReference type="ARBA" id="ARBA00010280"/>
    </source>
</evidence>
<dbReference type="SUPFAM" id="SSF56042">
    <property type="entry name" value="PurM C-terminal domain-like"/>
    <property type="match status" value="1"/>
</dbReference>
<evidence type="ECO:0000259" key="12">
    <source>
        <dbReference type="Pfam" id="PF00586"/>
    </source>
</evidence>
<dbReference type="Pfam" id="PF00586">
    <property type="entry name" value="AIRS"/>
    <property type="match status" value="1"/>
</dbReference>
<dbReference type="InterPro" id="IPR036676">
    <property type="entry name" value="PurM-like_C_sf"/>
</dbReference>
<dbReference type="GO" id="GO:0005524">
    <property type="term" value="F:ATP binding"/>
    <property type="evidence" value="ECO:0007669"/>
    <property type="project" value="UniProtKB-KW"/>
</dbReference>
<evidence type="ECO:0000256" key="5">
    <source>
        <dbReference type="ARBA" id="ARBA00022598"/>
    </source>
</evidence>
<dbReference type="UniPathway" id="UPA00074">
    <property type="reaction ID" value="UER00129"/>
</dbReference>
<dbReference type="InterPro" id="IPR036921">
    <property type="entry name" value="PurM-like_N_sf"/>
</dbReference>
<dbReference type="InterPro" id="IPR016188">
    <property type="entry name" value="PurM-like_N"/>
</dbReference>
<gene>
    <name evidence="14" type="ORF">H4F90_03830</name>
</gene>
<sequence>MSHAPTPAPLSYDQAGVQYDLIDPLKVAAQRAAAATAVQLGKHGFGEVAASRGESAYVVDVGPFYLASIVECLGTKVLVADEMAQLTGRSWYAGIAQDTIAMAVNDLITVGATPLLAQAYWAAGGSAWFKDAARAQALVEGWQKACETCSIAWGGGETPALAGIVEADRIDLACGCTGLVNPKSRLTLGDKLQAGDAIVLLASSGIHANGLSLARKLVERLPEGYLTEIDPVGHPGLRYGEALLAPTALYSPVTEALAQAGIVPHYAANITGHGWRKLLRHPAALTYRIHTVPPVPPVLKFIAEQAGHDAREAYGTLNMGAGFALFVPADLAARTVEIAQAQGIAAWVAGAVEAGPKQLIVEPLDLRWGEDDLHLR</sequence>
<proteinExistence type="inferred from homology"/>
<evidence type="ECO:0000256" key="8">
    <source>
        <dbReference type="ARBA" id="ARBA00031908"/>
    </source>
</evidence>
<dbReference type="GO" id="GO:0005829">
    <property type="term" value="C:cytosol"/>
    <property type="evidence" value="ECO:0007669"/>
    <property type="project" value="TreeGrafter"/>
</dbReference>
<dbReference type="PANTHER" id="PTHR10520:SF12">
    <property type="entry name" value="TRIFUNCTIONAL PURINE BIOSYNTHETIC PROTEIN ADENOSINE-3"/>
    <property type="match status" value="1"/>
</dbReference>
<evidence type="ECO:0000256" key="9">
    <source>
        <dbReference type="ARBA" id="ARBA00032931"/>
    </source>
</evidence>
<reference evidence="14 15" key="1">
    <citation type="submission" date="2020-08" db="EMBL/GenBank/DDBJ databases">
        <title>Aquariorum lacteus gen. nov., sp. nov., a new member of the family Comamonadaceae, isolated from freshwater aquarium.</title>
        <authorList>
            <person name="Chun S.-J."/>
        </authorList>
    </citation>
    <scope>NUCLEOTIDE SEQUENCE [LARGE SCALE GENOMIC DNA]</scope>
    <source>
        <strain evidence="14 15">SJAQ100</strain>
    </source>
</reference>
<dbReference type="PANTHER" id="PTHR10520">
    <property type="entry name" value="TRIFUNCTIONAL PURINE BIOSYNTHETIC PROTEIN ADENOSINE-3-RELATED"/>
    <property type="match status" value="1"/>
</dbReference>